<dbReference type="Pfam" id="PF20142">
    <property type="entry name" value="Scaffold"/>
    <property type="match status" value="1"/>
</dbReference>
<dbReference type="GO" id="GO:0016740">
    <property type="term" value="F:transferase activity"/>
    <property type="evidence" value="ECO:0007669"/>
    <property type="project" value="UniProtKB-KW"/>
</dbReference>
<dbReference type="GO" id="GO:0009252">
    <property type="term" value="P:peptidoglycan biosynthetic process"/>
    <property type="evidence" value="ECO:0007669"/>
    <property type="project" value="UniProtKB-UniPathway"/>
</dbReference>
<evidence type="ECO:0000256" key="6">
    <source>
        <dbReference type="PROSITE-ProRule" id="PRU01373"/>
    </source>
</evidence>
<sequence length="586" mass="65766">MRQGRLLWFLALVLAVPTVVALLWWASGPARRAQSAYQHALDSTLVSPRRALRASRRFADPAVVGLVRAIYRHRHGRALWLKPSGVQHRIAALRKATELLRAHGIDPEPYGLPAALDLVDGRSEPNELLKRPSKLAALEVRLTAGLAASGRDLLWGRLPPGALDDDWRQGRDSLPLAGPLERAASRGAIVRQLDAWTPHHPEYQALRKELALLRATKRAGGWTKIGAGPELRLGMRGARVALLRKRLAESGDLGEAQNAAEPDPGSFDRSLASALKRAQLRHGLEPSGRLEHASRAALDRPIADRIRQLELNLERWRWLPRTRGEPRIEVNLPDFTFAMWDSGRAVLRMRVVIGSKTHPTPIFSDSITYIEMNPTWRLPKRILVEEVIPEIEKDTTYLSLNHMRILFTKKRKPVEVPVAGVDWSAVEADSFPYLVVQDAGADNPLGRIKFMCPNEYDVYLHDTPSQGQFHAGARDRSHGCVRLERPLDLAERLLQEHPSGSRDSIEAILAAGLWRRLRLKKHVPLDVLYWTAWVDSAGALQFRDDVYGLDRRLDAALRSGRTRGFEINPEVLWGEKKLAADAAEER</sequence>
<feature type="active site" description="Proton donor/acceptor" evidence="6">
    <location>
        <position position="461"/>
    </location>
</feature>
<dbReference type="InterPro" id="IPR005490">
    <property type="entry name" value="LD_TPept_cat_dom"/>
</dbReference>
<evidence type="ECO:0000256" key="1">
    <source>
        <dbReference type="ARBA" id="ARBA00004752"/>
    </source>
</evidence>
<name>A0A538TMN9_UNCEI</name>
<feature type="domain" description="L,D-TPase catalytic" evidence="7">
    <location>
        <begin position="326"/>
        <end position="506"/>
    </location>
</feature>
<evidence type="ECO:0000256" key="4">
    <source>
        <dbReference type="ARBA" id="ARBA00022984"/>
    </source>
</evidence>
<dbReference type="SUPFAM" id="SSF47090">
    <property type="entry name" value="PGBD-like"/>
    <property type="match status" value="1"/>
</dbReference>
<reference evidence="8 9" key="1">
    <citation type="journal article" date="2019" name="Nat. Microbiol.">
        <title>Mediterranean grassland soil C-N compound turnover is dependent on rainfall and depth, and is mediated by genomically divergent microorganisms.</title>
        <authorList>
            <person name="Diamond S."/>
            <person name="Andeer P.F."/>
            <person name="Li Z."/>
            <person name="Crits-Christoph A."/>
            <person name="Burstein D."/>
            <person name="Anantharaman K."/>
            <person name="Lane K.R."/>
            <person name="Thomas B.C."/>
            <person name="Pan C."/>
            <person name="Northen T.R."/>
            <person name="Banfield J.F."/>
        </authorList>
    </citation>
    <scope>NUCLEOTIDE SEQUENCE [LARGE SCALE GENOMIC DNA]</scope>
    <source>
        <strain evidence="8">WS_8</strain>
    </source>
</reference>
<dbReference type="PANTHER" id="PTHR41533:SF2">
    <property type="entry name" value="BLR7131 PROTEIN"/>
    <property type="match status" value="1"/>
</dbReference>
<dbReference type="InterPro" id="IPR038063">
    <property type="entry name" value="Transpep_catalytic_dom"/>
</dbReference>
<dbReference type="SUPFAM" id="SSF141523">
    <property type="entry name" value="L,D-transpeptidase catalytic domain-like"/>
    <property type="match status" value="1"/>
</dbReference>
<dbReference type="Gene3D" id="1.10.101.10">
    <property type="entry name" value="PGBD-like superfamily/PGBD"/>
    <property type="match status" value="1"/>
</dbReference>
<dbReference type="GO" id="GO:0071555">
    <property type="term" value="P:cell wall organization"/>
    <property type="evidence" value="ECO:0007669"/>
    <property type="project" value="UniProtKB-UniRule"/>
</dbReference>
<keyword evidence="5 6" id="KW-0961">Cell wall biogenesis/degradation</keyword>
<evidence type="ECO:0000313" key="9">
    <source>
        <dbReference type="Proteomes" id="UP000316609"/>
    </source>
</evidence>
<dbReference type="Pfam" id="PF03734">
    <property type="entry name" value="YkuD"/>
    <property type="match status" value="1"/>
</dbReference>
<keyword evidence="4 6" id="KW-0573">Peptidoglycan synthesis</keyword>
<evidence type="ECO:0000313" key="8">
    <source>
        <dbReference type="EMBL" id="TMQ64889.1"/>
    </source>
</evidence>
<dbReference type="Proteomes" id="UP000316609">
    <property type="component" value="Unassembled WGS sequence"/>
</dbReference>
<dbReference type="UniPathway" id="UPA00219"/>
<dbReference type="CDD" id="cd16913">
    <property type="entry name" value="YkuD_like"/>
    <property type="match status" value="1"/>
</dbReference>
<dbReference type="InterPro" id="IPR036366">
    <property type="entry name" value="PGBDSf"/>
</dbReference>
<gene>
    <name evidence="8" type="ORF">E6K78_08585</name>
</gene>
<dbReference type="Gene3D" id="2.40.440.10">
    <property type="entry name" value="L,D-transpeptidase catalytic domain-like"/>
    <property type="match status" value="1"/>
</dbReference>
<dbReference type="PROSITE" id="PS52029">
    <property type="entry name" value="LD_TPASE"/>
    <property type="match status" value="1"/>
</dbReference>
<dbReference type="InterPro" id="IPR036365">
    <property type="entry name" value="PGBD-like_sf"/>
</dbReference>
<evidence type="ECO:0000256" key="5">
    <source>
        <dbReference type="ARBA" id="ARBA00023316"/>
    </source>
</evidence>
<evidence type="ECO:0000259" key="7">
    <source>
        <dbReference type="PROSITE" id="PS52029"/>
    </source>
</evidence>
<evidence type="ECO:0000256" key="3">
    <source>
        <dbReference type="ARBA" id="ARBA00022960"/>
    </source>
</evidence>
<dbReference type="EMBL" id="VBOY01000078">
    <property type="protein sequence ID" value="TMQ64889.1"/>
    <property type="molecule type" value="Genomic_DNA"/>
</dbReference>
<dbReference type="InterPro" id="IPR002477">
    <property type="entry name" value="Peptidoglycan-bd-like"/>
</dbReference>
<comment type="caution">
    <text evidence="8">The sequence shown here is derived from an EMBL/GenBank/DDBJ whole genome shotgun (WGS) entry which is preliminary data.</text>
</comment>
<dbReference type="PANTHER" id="PTHR41533">
    <property type="entry name" value="L,D-TRANSPEPTIDASE HI_1667-RELATED"/>
    <property type="match status" value="1"/>
</dbReference>
<dbReference type="AlphaFoldDB" id="A0A538TMN9"/>
<comment type="pathway">
    <text evidence="1 6">Cell wall biogenesis; peptidoglycan biosynthesis.</text>
</comment>
<accession>A0A538TMN9</accession>
<organism evidence="8 9">
    <name type="scientific">Eiseniibacteriota bacterium</name>
    <dbReference type="NCBI Taxonomy" id="2212470"/>
    <lineage>
        <taxon>Bacteria</taxon>
        <taxon>Candidatus Eiseniibacteriota</taxon>
    </lineage>
</organism>
<proteinExistence type="predicted"/>
<feature type="active site" description="Nucleophile" evidence="6">
    <location>
        <position position="480"/>
    </location>
</feature>
<dbReference type="GO" id="GO:0008360">
    <property type="term" value="P:regulation of cell shape"/>
    <property type="evidence" value="ECO:0007669"/>
    <property type="project" value="UniProtKB-UniRule"/>
</dbReference>
<dbReference type="Pfam" id="PF01471">
    <property type="entry name" value="PG_binding_1"/>
    <property type="match status" value="1"/>
</dbReference>
<dbReference type="InterPro" id="IPR045380">
    <property type="entry name" value="LD_TPept_scaffold_dom"/>
</dbReference>
<evidence type="ECO:0000256" key="2">
    <source>
        <dbReference type="ARBA" id="ARBA00022679"/>
    </source>
</evidence>
<dbReference type="InterPro" id="IPR052905">
    <property type="entry name" value="LD-transpeptidase_YkuD-like"/>
</dbReference>
<protein>
    <recommendedName>
        <fullName evidence="7">L,D-TPase catalytic domain-containing protein</fullName>
    </recommendedName>
</protein>
<keyword evidence="2" id="KW-0808">Transferase</keyword>
<keyword evidence="3 6" id="KW-0133">Cell shape</keyword>